<dbReference type="EMBL" id="BBYQ01000157">
    <property type="protein sequence ID" value="GAP32422.1"/>
    <property type="molecule type" value="Genomic_DNA"/>
</dbReference>
<proteinExistence type="inferred from homology"/>
<dbReference type="GO" id="GO:0016887">
    <property type="term" value="F:ATP hydrolysis activity"/>
    <property type="evidence" value="ECO:0007669"/>
    <property type="project" value="InterPro"/>
</dbReference>
<organism evidence="7 8">
    <name type="scientific">Nocardia seriolae</name>
    <dbReference type="NCBI Taxonomy" id="37332"/>
    <lineage>
        <taxon>Bacteria</taxon>
        <taxon>Bacillati</taxon>
        <taxon>Actinomycetota</taxon>
        <taxon>Actinomycetes</taxon>
        <taxon>Mycobacteriales</taxon>
        <taxon>Nocardiaceae</taxon>
        <taxon>Nocardia</taxon>
    </lineage>
</organism>
<dbReference type="OrthoDB" id="9804819at2"/>
<dbReference type="KEGG" id="nsr:NS506_01801"/>
<dbReference type="InterPro" id="IPR027417">
    <property type="entry name" value="P-loop_NTPase"/>
</dbReference>
<dbReference type="PANTHER" id="PTHR43335:SF4">
    <property type="entry name" value="ABC TRANSPORTER, ATP-BINDING PROTEIN"/>
    <property type="match status" value="1"/>
</dbReference>
<keyword evidence="2" id="KW-0813">Transport</keyword>
<evidence type="ECO:0000313" key="8">
    <source>
        <dbReference type="Proteomes" id="UP000037179"/>
    </source>
</evidence>
<reference evidence="7 8" key="2">
    <citation type="journal article" date="2016" name="Genome Announc.">
        <title>Draft Genome Sequence of Erythromycin- and Oxytetracycline-Sensitive Nocardia seriolae Strain U-1 (NBRC 110359).</title>
        <authorList>
            <person name="Imajoh M."/>
            <person name="Sukeda M."/>
            <person name="Shimizu M."/>
            <person name="Yamane J."/>
            <person name="Ohnishi K."/>
            <person name="Oshima S."/>
        </authorList>
    </citation>
    <scope>NUCLEOTIDE SEQUENCE [LARGE SCALE GENOMIC DNA]</scope>
    <source>
        <strain evidence="7 8">U-1</strain>
    </source>
</reference>
<dbReference type="SUPFAM" id="SSF52540">
    <property type="entry name" value="P-loop containing nucleoside triphosphate hydrolases"/>
    <property type="match status" value="1"/>
</dbReference>
<dbReference type="Gene3D" id="3.40.50.300">
    <property type="entry name" value="P-loop containing nucleotide triphosphate hydrolases"/>
    <property type="match status" value="1"/>
</dbReference>
<evidence type="ECO:0000256" key="2">
    <source>
        <dbReference type="ARBA" id="ARBA00022448"/>
    </source>
</evidence>
<feature type="domain" description="ABC transporter" evidence="5">
    <location>
        <begin position="2"/>
        <end position="227"/>
    </location>
</feature>
<reference evidence="8" key="1">
    <citation type="submission" date="2015-07" db="EMBL/GenBank/DDBJ databases">
        <title>Nocardia seriolae U-1 whole genome shotgun sequence.</title>
        <authorList>
            <person name="Imajoh M."/>
            <person name="Fukumoto Y."/>
            <person name="Sukeda M."/>
            <person name="Yamane J."/>
            <person name="Yamasaki K."/>
            <person name="Shimizu M."/>
            <person name="Ohnishi K."/>
            <person name="Oshima S."/>
        </authorList>
    </citation>
    <scope>NUCLEOTIDE SEQUENCE [LARGE SCALE GENOMIC DNA]</scope>
    <source>
        <strain evidence="8">U-1</strain>
    </source>
</reference>
<gene>
    <name evidence="6" type="ORF">NS506_01801</name>
    <name evidence="7" type="ORF">NSK11_contig00157-0013</name>
</gene>
<protein>
    <submittedName>
        <fullName evidence="7">ABC transporter</fullName>
    </submittedName>
    <submittedName>
        <fullName evidence="6">Galactose/methyl galactoside import ATP-binding protein MglA</fullName>
    </submittedName>
</protein>
<dbReference type="PANTHER" id="PTHR43335">
    <property type="entry name" value="ABC TRANSPORTER, ATP-BINDING PROTEIN"/>
    <property type="match status" value="1"/>
</dbReference>
<dbReference type="Proteomes" id="UP000180166">
    <property type="component" value="Chromosome"/>
</dbReference>
<evidence type="ECO:0000256" key="3">
    <source>
        <dbReference type="ARBA" id="ARBA00022741"/>
    </source>
</evidence>
<keyword evidence="4 6" id="KW-0067">ATP-binding</keyword>
<dbReference type="RefSeq" id="WP_033090783.1">
    <property type="nucleotide sequence ID" value="NZ_AP017900.1"/>
</dbReference>
<dbReference type="GO" id="GO:0005524">
    <property type="term" value="F:ATP binding"/>
    <property type="evidence" value="ECO:0007669"/>
    <property type="project" value="UniProtKB-KW"/>
</dbReference>
<accession>A0A0B8NF94</accession>
<evidence type="ECO:0000313" key="7">
    <source>
        <dbReference type="EMBL" id="GAP32422.1"/>
    </source>
</evidence>
<dbReference type="InterPro" id="IPR003439">
    <property type="entry name" value="ABC_transporter-like_ATP-bd"/>
</dbReference>
<dbReference type="PROSITE" id="PS50893">
    <property type="entry name" value="ABC_TRANSPORTER_2"/>
    <property type="match status" value="1"/>
</dbReference>
<keyword evidence="8" id="KW-1185">Reference proteome</keyword>
<evidence type="ECO:0000256" key="1">
    <source>
        <dbReference type="ARBA" id="ARBA00005417"/>
    </source>
</evidence>
<dbReference type="EMBL" id="CP017839">
    <property type="protein sequence ID" value="APA95869.1"/>
    <property type="molecule type" value="Genomic_DNA"/>
</dbReference>
<dbReference type="Pfam" id="PF00005">
    <property type="entry name" value="ABC_tran"/>
    <property type="match status" value="1"/>
</dbReference>
<reference evidence="6 9" key="3">
    <citation type="submission" date="2016-10" db="EMBL/GenBank/DDBJ databases">
        <title>Genome sequence of Nocardia seriolae strain EM150506, isolated from Anguila japonica.</title>
        <authorList>
            <person name="Han H.-J."/>
        </authorList>
    </citation>
    <scope>NUCLEOTIDE SEQUENCE [LARGE SCALE GENOMIC DNA]</scope>
    <source>
        <strain evidence="6 9">EM150506</strain>
    </source>
</reference>
<dbReference type="SMART" id="SM00382">
    <property type="entry name" value="AAA"/>
    <property type="match status" value="1"/>
</dbReference>
<dbReference type="InterPro" id="IPR017871">
    <property type="entry name" value="ABC_transporter-like_CS"/>
</dbReference>
<evidence type="ECO:0000313" key="6">
    <source>
        <dbReference type="EMBL" id="APA95869.1"/>
    </source>
</evidence>
<keyword evidence="3" id="KW-0547">Nucleotide-binding</keyword>
<evidence type="ECO:0000259" key="5">
    <source>
        <dbReference type="PROSITE" id="PS50893"/>
    </source>
</evidence>
<name>A0A0B8NF94_9NOCA</name>
<evidence type="ECO:0000256" key="4">
    <source>
        <dbReference type="ARBA" id="ARBA00022840"/>
    </source>
</evidence>
<comment type="similarity">
    <text evidence="1">Belongs to the ABC transporter superfamily.</text>
</comment>
<evidence type="ECO:0000313" key="9">
    <source>
        <dbReference type="Proteomes" id="UP000180166"/>
    </source>
</evidence>
<dbReference type="PROSITE" id="PS00211">
    <property type="entry name" value="ABC_TRANSPORTER_1"/>
    <property type="match status" value="1"/>
</dbReference>
<dbReference type="Proteomes" id="UP000037179">
    <property type="component" value="Unassembled WGS sequence"/>
</dbReference>
<dbReference type="AlphaFoldDB" id="A0A0B8NF94"/>
<dbReference type="GeneID" id="93370417"/>
<sequence length="245" mass="26563">MIDIRDLTLSYPGVSVLEVPELTVADGALTYLIGLNGTGKTTLLRCICGILAPAVGTVRVDDTLVRAHHTTPATLGMHLDYRAFDPSRTARRHLRWIARARGIPTGRVGEVLEIVDLVRVADRRLGHYSLGMLQRVGIAAALLCEPRTLLLDEPLNGLDIAGIRWIRELLRDLAAAGTCVLVATHLLDEVERNADHIVILGNGRILADQPFTHLMSTLEPGETSLEDAYVRIACLPARFASGAAS</sequence>
<dbReference type="InterPro" id="IPR003593">
    <property type="entry name" value="AAA+_ATPase"/>
</dbReference>